<sequence length="210" mass="24192">MAGYHLPGDPYYPEEEPEEMLDSEDQWDEEESDDEPEVINPRHPIRKHHAPPPEPSFQIYRHPGGPLWMRTPRKRVLPIHRPLLIEEPPQDPTPECAERLRQWSREQGLIPPYGRATSSQVLDVGAATEVTTARLRRLDEAHDRTSERVDSLEEDGRTTMGMFRETFTRLQEAEERLRDVEQRAEEAVREAADLRAQVAALRADRGSSSS</sequence>
<name>A0ACB9D2P6_CICIN</name>
<keyword evidence="2" id="KW-1185">Reference proteome</keyword>
<gene>
    <name evidence="1" type="ORF">L2E82_31030</name>
</gene>
<accession>A0ACB9D2P6</accession>
<reference evidence="1 2" key="2">
    <citation type="journal article" date="2022" name="Mol. Ecol. Resour.">
        <title>The genomes of chicory, endive, great burdock and yacon provide insights into Asteraceae paleo-polyploidization history and plant inulin production.</title>
        <authorList>
            <person name="Fan W."/>
            <person name="Wang S."/>
            <person name="Wang H."/>
            <person name="Wang A."/>
            <person name="Jiang F."/>
            <person name="Liu H."/>
            <person name="Zhao H."/>
            <person name="Xu D."/>
            <person name="Zhang Y."/>
        </authorList>
    </citation>
    <scope>NUCLEOTIDE SEQUENCE [LARGE SCALE GENOMIC DNA]</scope>
    <source>
        <strain evidence="2">cv. Punajuju</strain>
        <tissue evidence="1">Leaves</tissue>
    </source>
</reference>
<proteinExistence type="predicted"/>
<reference evidence="2" key="1">
    <citation type="journal article" date="2022" name="Mol. Ecol. Resour.">
        <title>The genomes of chicory, endive, great burdock and yacon provide insights into Asteraceae palaeo-polyploidization history and plant inulin production.</title>
        <authorList>
            <person name="Fan W."/>
            <person name="Wang S."/>
            <person name="Wang H."/>
            <person name="Wang A."/>
            <person name="Jiang F."/>
            <person name="Liu H."/>
            <person name="Zhao H."/>
            <person name="Xu D."/>
            <person name="Zhang Y."/>
        </authorList>
    </citation>
    <scope>NUCLEOTIDE SEQUENCE [LARGE SCALE GENOMIC DNA]</scope>
    <source>
        <strain evidence="2">cv. Punajuju</strain>
    </source>
</reference>
<protein>
    <submittedName>
        <fullName evidence="1">Uncharacterized protein</fullName>
    </submittedName>
</protein>
<evidence type="ECO:0000313" key="1">
    <source>
        <dbReference type="EMBL" id="KAI3740562.1"/>
    </source>
</evidence>
<organism evidence="1 2">
    <name type="scientific">Cichorium intybus</name>
    <name type="common">Chicory</name>
    <dbReference type="NCBI Taxonomy" id="13427"/>
    <lineage>
        <taxon>Eukaryota</taxon>
        <taxon>Viridiplantae</taxon>
        <taxon>Streptophyta</taxon>
        <taxon>Embryophyta</taxon>
        <taxon>Tracheophyta</taxon>
        <taxon>Spermatophyta</taxon>
        <taxon>Magnoliopsida</taxon>
        <taxon>eudicotyledons</taxon>
        <taxon>Gunneridae</taxon>
        <taxon>Pentapetalae</taxon>
        <taxon>asterids</taxon>
        <taxon>campanulids</taxon>
        <taxon>Asterales</taxon>
        <taxon>Asteraceae</taxon>
        <taxon>Cichorioideae</taxon>
        <taxon>Cichorieae</taxon>
        <taxon>Cichoriinae</taxon>
        <taxon>Cichorium</taxon>
    </lineage>
</organism>
<comment type="caution">
    <text evidence="1">The sequence shown here is derived from an EMBL/GenBank/DDBJ whole genome shotgun (WGS) entry which is preliminary data.</text>
</comment>
<evidence type="ECO:0000313" key="2">
    <source>
        <dbReference type="Proteomes" id="UP001055811"/>
    </source>
</evidence>
<dbReference type="EMBL" id="CM042013">
    <property type="protein sequence ID" value="KAI3740562.1"/>
    <property type="molecule type" value="Genomic_DNA"/>
</dbReference>
<dbReference type="Proteomes" id="UP001055811">
    <property type="component" value="Linkage Group LG05"/>
</dbReference>